<keyword evidence="1" id="KW-0812">Transmembrane</keyword>
<sequence length="88" mass="10674">NDLYTEPYNWPFRYLPLSALYFIPFYLMGFDFGFIVFNLINLILNILICIFLYKIINLVRGKDHETDEKRVVLYICLYMISLPQIFNY</sequence>
<evidence type="ECO:0000313" key="2">
    <source>
        <dbReference type="EMBL" id="GAH30576.1"/>
    </source>
</evidence>
<feature type="transmembrane region" description="Helical" evidence="1">
    <location>
        <begin position="12"/>
        <end position="29"/>
    </location>
</feature>
<dbReference type="AlphaFoldDB" id="X1EBC6"/>
<name>X1EBC6_9ZZZZ</name>
<feature type="non-terminal residue" evidence="2">
    <location>
        <position position="88"/>
    </location>
</feature>
<protein>
    <submittedName>
        <fullName evidence="2">Uncharacterized protein</fullName>
    </submittedName>
</protein>
<gene>
    <name evidence="2" type="ORF">S01H4_66046</name>
</gene>
<organism evidence="2">
    <name type="scientific">marine sediment metagenome</name>
    <dbReference type="NCBI Taxonomy" id="412755"/>
    <lineage>
        <taxon>unclassified sequences</taxon>
        <taxon>metagenomes</taxon>
        <taxon>ecological metagenomes</taxon>
    </lineage>
</organism>
<reference evidence="2" key="1">
    <citation type="journal article" date="2014" name="Front. Microbiol.">
        <title>High frequency of phylogenetically diverse reductive dehalogenase-homologous genes in deep subseafloor sedimentary metagenomes.</title>
        <authorList>
            <person name="Kawai M."/>
            <person name="Futagami T."/>
            <person name="Toyoda A."/>
            <person name="Takaki Y."/>
            <person name="Nishi S."/>
            <person name="Hori S."/>
            <person name="Arai W."/>
            <person name="Tsubouchi T."/>
            <person name="Morono Y."/>
            <person name="Uchiyama I."/>
            <person name="Ito T."/>
            <person name="Fujiyama A."/>
            <person name="Inagaki F."/>
            <person name="Takami H."/>
        </authorList>
    </citation>
    <scope>NUCLEOTIDE SEQUENCE</scope>
    <source>
        <strain evidence="2">Expedition CK06-06</strain>
    </source>
</reference>
<feature type="transmembrane region" description="Helical" evidence="1">
    <location>
        <begin position="35"/>
        <end position="59"/>
    </location>
</feature>
<accession>X1EBC6</accession>
<feature type="non-terminal residue" evidence="2">
    <location>
        <position position="1"/>
    </location>
</feature>
<keyword evidence="1" id="KW-0472">Membrane</keyword>
<keyword evidence="1" id="KW-1133">Transmembrane helix</keyword>
<comment type="caution">
    <text evidence="2">The sequence shown here is derived from an EMBL/GenBank/DDBJ whole genome shotgun (WGS) entry which is preliminary data.</text>
</comment>
<feature type="transmembrane region" description="Helical" evidence="1">
    <location>
        <begin position="71"/>
        <end position="86"/>
    </location>
</feature>
<proteinExistence type="predicted"/>
<evidence type="ECO:0000256" key="1">
    <source>
        <dbReference type="SAM" id="Phobius"/>
    </source>
</evidence>
<dbReference type="EMBL" id="BART01040689">
    <property type="protein sequence ID" value="GAH30576.1"/>
    <property type="molecule type" value="Genomic_DNA"/>
</dbReference>